<dbReference type="PANTHER" id="PTHR12106:SF27">
    <property type="entry name" value="SORTILIN-RELATED RECEPTOR"/>
    <property type="match status" value="1"/>
</dbReference>
<dbReference type="eggNOG" id="COG4447">
    <property type="taxonomic scope" value="Bacteria"/>
</dbReference>
<reference evidence="4 5" key="1">
    <citation type="journal article" date="2012" name="J. Bacteriol.">
        <title>Complete Genome Sequence of Flavobacterium indicum GPSTA100-9T, Isolated from Warm Spring Water.</title>
        <authorList>
            <person name="Barbier P."/>
            <person name="Houel A."/>
            <person name="Loux V."/>
            <person name="Poulain J."/>
            <person name="Bernardet J.F."/>
            <person name="Touchon M."/>
            <person name="Duchaud E."/>
        </authorList>
    </citation>
    <scope>NUCLEOTIDE SEQUENCE [LARGE SCALE GENOMIC DNA]</scope>
    <source>
        <strain evidence="5">DSM 17447 / CIP 109464 / GPTSA100-9</strain>
    </source>
</reference>
<dbReference type="HOGENOM" id="CLU_004847_0_0_10"/>
<dbReference type="PATRIC" id="fig|1094466.5.peg.2629"/>
<accession>H8XRZ7</accession>
<dbReference type="Pfam" id="PF15902">
    <property type="entry name" value="Sortilin-Vps10"/>
    <property type="match status" value="1"/>
</dbReference>
<feature type="domain" description="Sortilin N-terminal" evidence="3">
    <location>
        <begin position="583"/>
        <end position="753"/>
    </location>
</feature>
<evidence type="ECO:0000313" key="5">
    <source>
        <dbReference type="Proteomes" id="UP000007599"/>
    </source>
</evidence>
<feature type="signal peptide" evidence="2">
    <location>
        <begin position="1"/>
        <end position="18"/>
    </location>
</feature>
<dbReference type="AlphaFoldDB" id="H8XRZ7"/>
<evidence type="ECO:0000313" key="4">
    <source>
        <dbReference type="EMBL" id="CCG54581.1"/>
    </source>
</evidence>
<organism evidence="4 5">
    <name type="scientific">Flavobacterium indicum (strain DSM 17447 / CIP 109464 / GPTSA100-9)</name>
    <dbReference type="NCBI Taxonomy" id="1094466"/>
    <lineage>
        <taxon>Bacteria</taxon>
        <taxon>Pseudomonadati</taxon>
        <taxon>Bacteroidota</taxon>
        <taxon>Flavobacteriia</taxon>
        <taxon>Flavobacteriales</taxon>
        <taxon>Flavobacteriaceae</taxon>
        <taxon>Flavobacterium</taxon>
    </lineage>
</organism>
<dbReference type="Proteomes" id="UP000007599">
    <property type="component" value="Chromosome I"/>
</dbReference>
<dbReference type="KEGG" id="fin:KQS_13420"/>
<dbReference type="RefSeq" id="WP_014389699.1">
    <property type="nucleotide sequence ID" value="NC_017025.1"/>
</dbReference>
<evidence type="ECO:0000256" key="1">
    <source>
        <dbReference type="ARBA" id="ARBA00022737"/>
    </source>
</evidence>
<name>H8XRZ7_FLAIG</name>
<dbReference type="Gene3D" id="2.130.10.10">
    <property type="entry name" value="YVTN repeat-like/Quinoprotein amine dehydrogenase"/>
    <property type="match status" value="4"/>
</dbReference>
<dbReference type="OrthoDB" id="9757809at2"/>
<sequence length="873" mass="98386">MKKIFLCCLFLVQFALLGQEINFKEIVFQNIGPTIMSGRVVDLAVNPDNPTEFYAAYASGGVWYTNTNGNSFEPIMDTATTLNCGSLFVDWNTKTLWVGTGEVNASRSSYAGIGLLKTTNNGKSWEHLGLKDSHHIASIWVNPKDNNEIVVGVTGHLYSKNEERGVFKSLDGGKTWKNTLFINDETGIIDLVVAENNPNIMYAAAWDKMRAAWNFKGNGKNSGIYKSTDAGSTWTRIADASGFPSNEGIGRIGLALYDENTVYAVVDNQNLRPNSKNEKTKDANAALFSTEIIGAEVYLTKDGGKTWKKTNTTYIEDCFYTYGYYFGDITVSKTNQNRIYISGVPLLCSNDGGETFEAINKENVHADHHVVWTNPQNPNHIINANDGGVNISYDNGKHWIKCNNQEVGQFYTVNVDNQENYKVYGGLQDNGVWVGPNNYAPSYEWQQEGKYPYESIMGGDGMQVQIDANNANIVYTGFQFGNYFRIDRKGITERITPVSEDKKNPFRFNWQTPILLSVHNNDIVYMGSNFLHRSMKQGKKWEIISPDLTNGKVEGNVPFGTITSISESKFQFGLLVVGTDDGNVQLTKNSGVNWIKISDKLPQKLWVSRVRFSNFNKERIYVTMNGYRQDDFQSYVFVSDDLGQNWRSISTGLQQAVNVILEDAENENILYVGTDNGLYISIDKGENWADFSEGIPNVAVHDLVIQKKAKDLLVATHGRSLYKRNLKELYQMNTALKESKNLLFEIEDLVYSKQWGSKSYTWGSMVLPQLNIGFYFNTLNNATLTIKNKDNIVVYQHTYNAVKGLKKITFDVTIDEKTKKAIEKADASLKIHKGENNNYYLPVGKYFVELNDGAKTVKQPFEIKSEKLNFYDN</sequence>
<keyword evidence="1" id="KW-0677">Repeat</keyword>
<evidence type="ECO:0000259" key="3">
    <source>
        <dbReference type="Pfam" id="PF15902"/>
    </source>
</evidence>
<dbReference type="CDD" id="cd15482">
    <property type="entry name" value="Sialidase_non-viral"/>
    <property type="match status" value="1"/>
</dbReference>
<protein>
    <recommendedName>
        <fullName evidence="3">Sortilin N-terminal domain-containing protein</fullName>
    </recommendedName>
</protein>
<gene>
    <name evidence="4" type="ordered locus">KQS_13420</name>
</gene>
<proteinExistence type="predicted"/>
<reference evidence="5" key="2">
    <citation type="submission" date="2012-03" db="EMBL/GenBank/DDBJ databases">
        <title>Complete genome sequence of Flavobacterium indicum GPTSA100-9T, isolated from warm spring water.</title>
        <authorList>
            <person name="Barbier P."/>
            <person name="Houel A."/>
            <person name="Loux V."/>
            <person name="Poulain J."/>
            <person name="Bernardet J.-F."/>
            <person name="Touchon M."/>
            <person name="Duchaud E."/>
        </authorList>
    </citation>
    <scope>NUCLEOTIDE SEQUENCE [LARGE SCALE GENOMIC DNA]</scope>
    <source>
        <strain evidence="5">DSM 17447 / CIP 109464 / GPTSA100-9</strain>
    </source>
</reference>
<dbReference type="SUPFAM" id="SSF50939">
    <property type="entry name" value="Sialidases"/>
    <property type="match status" value="2"/>
</dbReference>
<evidence type="ECO:0000256" key="2">
    <source>
        <dbReference type="SAM" id="SignalP"/>
    </source>
</evidence>
<dbReference type="EMBL" id="HE774682">
    <property type="protein sequence ID" value="CCG54581.1"/>
    <property type="molecule type" value="Genomic_DNA"/>
</dbReference>
<dbReference type="InterPro" id="IPR050310">
    <property type="entry name" value="VPS10-sortilin"/>
</dbReference>
<dbReference type="InterPro" id="IPR036278">
    <property type="entry name" value="Sialidase_sf"/>
</dbReference>
<dbReference type="STRING" id="1094466.KQS_13420"/>
<keyword evidence="2" id="KW-0732">Signal</keyword>
<dbReference type="InterPro" id="IPR031778">
    <property type="entry name" value="Sortilin_N"/>
</dbReference>
<dbReference type="PANTHER" id="PTHR12106">
    <property type="entry name" value="SORTILIN RELATED"/>
    <property type="match status" value="1"/>
</dbReference>
<dbReference type="InterPro" id="IPR015943">
    <property type="entry name" value="WD40/YVTN_repeat-like_dom_sf"/>
</dbReference>
<feature type="chain" id="PRO_5003616993" description="Sortilin N-terminal domain-containing protein" evidence="2">
    <location>
        <begin position="19"/>
        <end position="873"/>
    </location>
</feature>
<keyword evidence="5" id="KW-1185">Reference proteome</keyword>